<comment type="caution">
    <text evidence="2">The sequence shown here is derived from an EMBL/GenBank/DDBJ whole genome shotgun (WGS) entry which is preliminary data.</text>
</comment>
<proteinExistence type="predicted"/>
<organism evidence="2 3">
    <name type="scientific">Tritrichomonas musculus</name>
    <dbReference type="NCBI Taxonomy" id="1915356"/>
    <lineage>
        <taxon>Eukaryota</taxon>
        <taxon>Metamonada</taxon>
        <taxon>Parabasalia</taxon>
        <taxon>Tritrichomonadida</taxon>
        <taxon>Tritrichomonadidae</taxon>
        <taxon>Tritrichomonas</taxon>
    </lineage>
</organism>
<gene>
    <name evidence="2" type="ORF">M9Y10_026005</name>
</gene>
<evidence type="ECO:0000313" key="2">
    <source>
        <dbReference type="EMBL" id="KAK8842422.1"/>
    </source>
</evidence>
<dbReference type="SUPFAM" id="SSF55909">
    <property type="entry name" value="Pentein"/>
    <property type="match status" value="1"/>
</dbReference>
<keyword evidence="1" id="KW-0378">Hydrolase</keyword>
<reference evidence="2 3" key="1">
    <citation type="submission" date="2024-04" db="EMBL/GenBank/DDBJ databases">
        <title>Tritrichomonas musculus Genome.</title>
        <authorList>
            <person name="Alves-Ferreira E."/>
            <person name="Grigg M."/>
            <person name="Lorenzi H."/>
            <person name="Galac M."/>
        </authorList>
    </citation>
    <scope>NUCLEOTIDE SEQUENCE [LARGE SCALE GENOMIC DNA]</scope>
    <source>
        <strain evidence="2 3">EAF2021</strain>
    </source>
</reference>
<dbReference type="Pfam" id="PF04371">
    <property type="entry name" value="PAD_porph"/>
    <property type="match status" value="1"/>
</dbReference>
<dbReference type="Gene3D" id="3.75.10.10">
    <property type="entry name" value="L-arginine/glycine Amidinotransferase, Chain A"/>
    <property type="match status" value="2"/>
</dbReference>
<sequence length="300" mass="33962">MNNFRVPGEFEPQSSVLTTWPIDKWATPTMDVDRVSTEIVSAIISEVEVIISSYDDDVENRAKESLQKAGINIEMETTKRNPGKTKEQIESEFRRLFSIQKVIWIPDENGNFTAYRCASANGHIDEICRFVDGNTILVAAVTDEEASRSILHKIEKERLDAVFSVVSNEVNLKGEKFNVLKMPVPEPIYIDLNEDDKAFKLTWDDGGCATECLEDGSKYPKPPIHVLPAQSYCNFLICNRVVVAQKYFRDGMSPLVKEKDEEALRVLQEAFPNHKIIQIETLALNIYGGGIHCHTRNVPR</sequence>
<protein>
    <recommendedName>
        <fullName evidence="4">Porphyromonas-type peptidyl-arginine deiminase family protein</fullName>
    </recommendedName>
</protein>
<dbReference type="EMBL" id="JAPFFF010000038">
    <property type="protein sequence ID" value="KAK8842422.1"/>
    <property type="molecule type" value="Genomic_DNA"/>
</dbReference>
<dbReference type="PANTHER" id="PTHR31377:SF0">
    <property type="entry name" value="AGMATINE DEIMINASE-RELATED"/>
    <property type="match status" value="1"/>
</dbReference>
<accession>A0ABR2H862</accession>
<evidence type="ECO:0008006" key="4">
    <source>
        <dbReference type="Google" id="ProtNLM"/>
    </source>
</evidence>
<dbReference type="InterPro" id="IPR007466">
    <property type="entry name" value="Peptidyl-Arg-deiminase_porph"/>
</dbReference>
<dbReference type="Proteomes" id="UP001470230">
    <property type="component" value="Unassembled WGS sequence"/>
</dbReference>
<name>A0ABR2H862_9EUKA</name>
<evidence type="ECO:0000256" key="1">
    <source>
        <dbReference type="ARBA" id="ARBA00022801"/>
    </source>
</evidence>
<dbReference type="PANTHER" id="PTHR31377">
    <property type="entry name" value="AGMATINE DEIMINASE-RELATED"/>
    <property type="match status" value="1"/>
</dbReference>
<keyword evidence="3" id="KW-1185">Reference proteome</keyword>
<evidence type="ECO:0000313" key="3">
    <source>
        <dbReference type="Proteomes" id="UP001470230"/>
    </source>
</evidence>